<dbReference type="EMBL" id="GG693878">
    <property type="protein sequence ID" value="EES52221.1"/>
    <property type="molecule type" value="Genomic_DNA"/>
</dbReference>
<dbReference type="Proteomes" id="UP000009374">
    <property type="component" value="Unassembled WGS sequence"/>
</dbReference>
<protein>
    <submittedName>
        <fullName evidence="1">Hemolysin activation/secretion protein-like protein</fullName>
    </submittedName>
</protein>
<sequence length="727" mass="78365">MFFKDRPGGFPLSTKVRNIKMVRQASWCLSLVLMAVFVPDPVRASDCISTGSLSVIMMDCAPAVAGPEKPGAKKEEPDRFDRDWTLRIRAPQGDWHSSIRASVALWVEKRLYPNATKEEKALMSVAIQHLARMGFPVKAVKESDLIIRVNVTAKTLNRIAATLDEALRRGHLTYHVSRVIVAGGSEKENQFASAQLPVPENGIVDSEGMSAKLFSLSQIPGFTRADGMMVPAIATRNVSFSLPHILIIHSDRKDWARDIRRQVFLLVANLVIDMKNPLAKKIVKTLSGRLSRLDWPLLKIQQEAKETYRVEAPSLLLNTLKNILLQAATLGRVSDDSVIENPKGQLSTGNIFAPLPEALEFDNFLVHLTPTPTFSGSQIEIDNYGYAPTGAVTLNAIGNVNNALLAGGLFTVGASTTFGGMNSGSLGYSFPIGLYVRAGMDLFAMNYKIGLGLSPWGSGVNTQALTALGVSGSNYSGDLWINQAIVQKEDRKLVLKETIFLKEFQDSYSPTVQNDRSLVGGILDLSGSRALGRLNLSFDLSDTEYDLSQGSGSSPVNPFYYDTQGFQNYITGNGQVGFAFTPKYSMTLGTVDQQYIGGGTLDPMLQATLGGMANVMVLPTASLFGNNLYVGTLTFTRTDSVDAGAFYTSGFFDAGEISGIGTSFGAMGPGVEESFSSKHFFARIDAAVPVGPLPVQGLGNSITALTGGNIGQGGIPIQLWLSIGLRE</sequence>
<evidence type="ECO:0000313" key="1">
    <source>
        <dbReference type="EMBL" id="EES52221.1"/>
    </source>
</evidence>
<dbReference type="AlphaFoldDB" id="C6HYD6"/>
<organism evidence="1 2">
    <name type="scientific">Leptospirillum ferrodiazotrophum</name>
    <dbReference type="NCBI Taxonomy" id="412449"/>
    <lineage>
        <taxon>Bacteria</taxon>
        <taxon>Pseudomonadati</taxon>
        <taxon>Nitrospirota</taxon>
        <taxon>Nitrospiria</taxon>
        <taxon>Nitrospirales</taxon>
        <taxon>Nitrospiraceae</taxon>
        <taxon>Leptospirillum</taxon>
    </lineage>
</organism>
<keyword evidence="2" id="KW-1185">Reference proteome</keyword>
<proteinExistence type="predicted"/>
<evidence type="ECO:0000313" key="2">
    <source>
        <dbReference type="Proteomes" id="UP000009374"/>
    </source>
</evidence>
<accession>C6HYD6</accession>
<name>C6HYD6_9BACT</name>
<reference evidence="1 2" key="1">
    <citation type="journal article" date="2009" name="Appl. Environ. Microbiol.">
        <title>Community genomic and proteomic analyses of chemoautotrophic iron-oxidizing "Leptospirillum rubarum" (Group II) and "Leptospirillum ferrodiazotrophum" (Group III) bacteria in acid mine drainage biofilms.</title>
        <authorList>
            <person name="Goltsman D.S."/>
            <person name="Denef V.J."/>
            <person name="Singer S.W."/>
            <person name="VerBerkmoes N.C."/>
            <person name="Lefsrud M."/>
            <person name="Mueller R.S."/>
            <person name="Dick G.J."/>
            <person name="Sun C.L."/>
            <person name="Wheeler K.E."/>
            <person name="Zemla A."/>
            <person name="Baker B.J."/>
            <person name="Hauser L."/>
            <person name="Land M."/>
            <person name="Shah M.B."/>
            <person name="Thelen M.P."/>
            <person name="Hettich R.L."/>
            <person name="Banfield J.F."/>
        </authorList>
    </citation>
    <scope>NUCLEOTIDE SEQUENCE [LARGE SCALE GENOMIC DNA]</scope>
</reference>
<gene>
    <name evidence="1" type="ORF">UBAL3_94240012</name>
</gene>